<feature type="non-terminal residue" evidence="1">
    <location>
        <position position="71"/>
    </location>
</feature>
<proteinExistence type="predicted"/>
<reference evidence="1 2" key="1">
    <citation type="submission" date="2014-02" db="EMBL/GenBank/DDBJ databases">
        <title>Genome sequence of Xanthomonas axonopodis DSM 3585 (T).</title>
        <authorList>
            <person name="Midha S."/>
            <person name="Patil P.B."/>
        </authorList>
    </citation>
    <scope>NUCLEOTIDE SEQUENCE [LARGE SCALE GENOMIC DNA]</scope>
    <source>
        <strain evidence="1 2">DSM 3585</strain>
    </source>
</reference>
<name>A0A0P6VCF2_9XANT</name>
<accession>A0A0P6VCF2</accession>
<organism evidence="1 2">
    <name type="scientific">Xanthomonas axonopodis</name>
    <dbReference type="NCBI Taxonomy" id="53413"/>
    <lineage>
        <taxon>Bacteria</taxon>
        <taxon>Pseudomonadati</taxon>
        <taxon>Pseudomonadota</taxon>
        <taxon>Gammaproteobacteria</taxon>
        <taxon>Lysobacterales</taxon>
        <taxon>Lysobacteraceae</taxon>
        <taxon>Xanthomonas</taxon>
    </lineage>
</organism>
<gene>
    <name evidence="1" type="ORF">XAXN_17550</name>
</gene>
<protein>
    <submittedName>
        <fullName evidence="1">Uncharacterized protein</fullName>
    </submittedName>
</protein>
<dbReference type="Proteomes" id="UP000054035">
    <property type="component" value="Unassembled WGS sequence"/>
</dbReference>
<evidence type="ECO:0000313" key="1">
    <source>
        <dbReference type="EMBL" id="KPL47807.1"/>
    </source>
</evidence>
<dbReference type="EMBL" id="JFAQ01000212">
    <property type="protein sequence ID" value="KPL47807.1"/>
    <property type="molecule type" value="Genomic_DNA"/>
</dbReference>
<dbReference type="AlphaFoldDB" id="A0A0P6VCF2"/>
<evidence type="ECO:0000313" key="2">
    <source>
        <dbReference type="Proteomes" id="UP000054035"/>
    </source>
</evidence>
<sequence>MCLVAASAVLSAGCSLTPVYQRPAANVPTTFGSQQAAPTPASAQPDAHATATVTLNAQERAFLQTFAPDRD</sequence>
<comment type="caution">
    <text evidence="1">The sequence shown here is derived from an EMBL/GenBank/DDBJ whole genome shotgun (WGS) entry which is preliminary data.</text>
</comment>